<keyword evidence="7" id="KW-1185">Reference proteome</keyword>
<gene>
    <name evidence="6" type="ORF">SAMN05192549_106164</name>
</gene>
<keyword evidence="3" id="KW-0560">Oxidoreductase</keyword>
<dbReference type="InterPro" id="IPR036812">
    <property type="entry name" value="NAD(P)_OxRdtase_dom_sf"/>
</dbReference>
<evidence type="ECO:0000256" key="4">
    <source>
        <dbReference type="ARBA" id="ARBA00049445"/>
    </source>
</evidence>
<dbReference type="SUPFAM" id="SSF55961">
    <property type="entry name" value="Bet v1-like"/>
    <property type="match status" value="1"/>
</dbReference>
<dbReference type="InterPro" id="IPR023393">
    <property type="entry name" value="START-like_dom_sf"/>
</dbReference>
<accession>A0A1M7Q425</accession>
<dbReference type="PRINTS" id="PR00069">
    <property type="entry name" value="ALDKETRDTASE"/>
</dbReference>
<evidence type="ECO:0000256" key="3">
    <source>
        <dbReference type="ARBA" id="ARBA00023002"/>
    </source>
</evidence>
<dbReference type="PANTHER" id="PTHR43827:SF3">
    <property type="entry name" value="NADP-DEPENDENT OXIDOREDUCTASE DOMAIN-CONTAINING PROTEIN"/>
    <property type="match status" value="1"/>
</dbReference>
<dbReference type="InterPro" id="IPR020471">
    <property type="entry name" value="AKR"/>
</dbReference>
<evidence type="ECO:0000259" key="5">
    <source>
        <dbReference type="Pfam" id="PF00248"/>
    </source>
</evidence>
<protein>
    <submittedName>
        <fullName evidence="6">Aldo/keto reductase</fullName>
    </submittedName>
</protein>
<dbReference type="SUPFAM" id="SSF51430">
    <property type="entry name" value="NAD(P)-linked oxidoreductase"/>
    <property type="match status" value="1"/>
</dbReference>
<comment type="similarity">
    <text evidence="1">Belongs to the aldo/keto reductase family.</text>
</comment>
<dbReference type="FunFam" id="3.20.20.100:FF:000002">
    <property type="entry name" value="2,5-diketo-D-gluconic acid reductase A"/>
    <property type="match status" value="1"/>
</dbReference>
<dbReference type="InterPro" id="IPR023210">
    <property type="entry name" value="NADP_OxRdtase_dom"/>
</dbReference>
<name>A0A1M7Q425_9BURK</name>
<dbReference type="Pfam" id="PF00248">
    <property type="entry name" value="Aldo_ket_red"/>
    <property type="match status" value="1"/>
</dbReference>
<dbReference type="NCBIfam" id="NF008377">
    <property type="entry name" value="PRK11172.1"/>
    <property type="match status" value="1"/>
</dbReference>
<dbReference type="Gene3D" id="3.30.530.20">
    <property type="match status" value="1"/>
</dbReference>
<dbReference type="Proteomes" id="UP000184339">
    <property type="component" value="Unassembled WGS sequence"/>
</dbReference>
<keyword evidence="2" id="KW-0521">NADP</keyword>
<dbReference type="PROSITE" id="PS00062">
    <property type="entry name" value="ALDOKETO_REDUCTASE_2"/>
    <property type="match status" value="1"/>
</dbReference>
<dbReference type="AlphaFoldDB" id="A0A1M7Q425"/>
<dbReference type="GO" id="GO:0051596">
    <property type="term" value="P:methylglyoxal catabolic process"/>
    <property type="evidence" value="ECO:0007669"/>
    <property type="project" value="TreeGrafter"/>
</dbReference>
<dbReference type="CDD" id="cd07821">
    <property type="entry name" value="PYR_PYL_RCAR_like"/>
    <property type="match status" value="1"/>
</dbReference>
<dbReference type="InterPro" id="IPR019587">
    <property type="entry name" value="Polyketide_cyclase/dehydratase"/>
</dbReference>
<comment type="catalytic activity">
    <reaction evidence="4">
        <text>hydroxyacetone + NADP(+) = methylglyoxal + NADPH + H(+)</text>
        <dbReference type="Rhea" id="RHEA:27986"/>
        <dbReference type="ChEBI" id="CHEBI:15378"/>
        <dbReference type="ChEBI" id="CHEBI:17158"/>
        <dbReference type="ChEBI" id="CHEBI:27957"/>
        <dbReference type="ChEBI" id="CHEBI:57783"/>
        <dbReference type="ChEBI" id="CHEBI:58349"/>
    </reaction>
</comment>
<dbReference type="Gene3D" id="3.20.20.100">
    <property type="entry name" value="NADP-dependent oxidoreductase domain"/>
    <property type="match status" value="1"/>
</dbReference>
<evidence type="ECO:0000256" key="2">
    <source>
        <dbReference type="ARBA" id="ARBA00022857"/>
    </source>
</evidence>
<dbReference type="PANTHER" id="PTHR43827">
    <property type="entry name" value="2,5-DIKETO-D-GLUCONIC ACID REDUCTASE"/>
    <property type="match status" value="1"/>
</dbReference>
<organism evidence="6 7">
    <name type="scientific">Duganella sacchari</name>
    <dbReference type="NCBI Taxonomy" id="551987"/>
    <lineage>
        <taxon>Bacteria</taxon>
        <taxon>Pseudomonadati</taxon>
        <taxon>Pseudomonadota</taxon>
        <taxon>Betaproteobacteria</taxon>
        <taxon>Burkholderiales</taxon>
        <taxon>Oxalobacteraceae</taxon>
        <taxon>Telluria group</taxon>
        <taxon>Duganella</taxon>
    </lineage>
</organism>
<dbReference type="STRING" id="551987.SAMN05192549_106164"/>
<dbReference type="InterPro" id="IPR018170">
    <property type="entry name" value="Aldo/ket_reductase_CS"/>
</dbReference>
<evidence type="ECO:0000313" key="6">
    <source>
        <dbReference type="EMBL" id="SHN25046.1"/>
    </source>
</evidence>
<evidence type="ECO:0000256" key="1">
    <source>
        <dbReference type="ARBA" id="ARBA00007905"/>
    </source>
</evidence>
<proteinExistence type="inferred from homology"/>
<reference evidence="7" key="1">
    <citation type="submission" date="2016-11" db="EMBL/GenBank/DDBJ databases">
        <authorList>
            <person name="Varghese N."/>
            <person name="Submissions S."/>
        </authorList>
    </citation>
    <scope>NUCLEOTIDE SEQUENCE [LARGE SCALE GENOMIC DNA]</scope>
    <source>
        <strain evidence="7">Sac-22</strain>
    </source>
</reference>
<sequence>MASTIASITIPVAPARVWQLIGGFNALPDWLPYIPHSELSEGGRVRTLANPAGEAIVERLEAFNDQERFYSYSILQAPFPARDYLATLRVKPAGDSASVVEWSGSFTPVGVTEQEIMQHFHGIYTDGLRALKEKMMGIPALGMGTFRLQGDVVMDSVRNGLEAGYRVIDTAQIYGNEAEVGAAIAASGVPREELFITTKIWIENLSRDKLIPSLKESLAKLRTDYVDLTLIHWPSRGGEVPVQEFMAALAEAKAQGLTRQIGVSNFTVELMRQAIDAVGADAIATNQIELHPYLQNRKVVEFARSQGIHITSYMTLAYGKVLGDPVIAKIAERHGATPAQVVLAWAMKLGYAVIPSSTQRANLDSNLKALNVKLSDSDMAQIAALDRNERLTSPDGLAPAWD</sequence>
<dbReference type="GO" id="GO:1990002">
    <property type="term" value="F:methylglyoxal reductase (NADPH) (acetol producing) activity"/>
    <property type="evidence" value="ECO:0007669"/>
    <property type="project" value="TreeGrafter"/>
</dbReference>
<dbReference type="Pfam" id="PF10604">
    <property type="entry name" value="Polyketide_cyc2"/>
    <property type="match status" value="1"/>
</dbReference>
<feature type="domain" description="NADP-dependent oxidoreductase" evidence="5">
    <location>
        <begin position="141"/>
        <end position="386"/>
    </location>
</feature>
<evidence type="ECO:0000313" key="7">
    <source>
        <dbReference type="Proteomes" id="UP000184339"/>
    </source>
</evidence>
<dbReference type="EMBL" id="FRCX01000006">
    <property type="protein sequence ID" value="SHN25046.1"/>
    <property type="molecule type" value="Genomic_DNA"/>
</dbReference>
<dbReference type="CDD" id="cd19139">
    <property type="entry name" value="AKR_AKR3F2"/>
    <property type="match status" value="1"/>
</dbReference>